<gene>
    <name evidence="2" type="ORF">CURHAP_LOCUS26538</name>
</gene>
<dbReference type="EMBL" id="CAEKDK010000004">
    <property type="protein sequence ID" value="CAB4277087.1"/>
    <property type="molecule type" value="Genomic_DNA"/>
</dbReference>
<dbReference type="Proteomes" id="UP000507222">
    <property type="component" value="Unassembled WGS sequence"/>
</dbReference>
<evidence type="ECO:0000313" key="2">
    <source>
        <dbReference type="EMBL" id="CAB4277087.1"/>
    </source>
</evidence>
<evidence type="ECO:0000256" key="1">
    <source>
        <dbReference type="SAM" id="MobiDB-lite"/>
    </source>
</evidence>
<dbReference type="AlphaFoldDB" id="A0A6J5UMS3"/>
<protein>
    <submittedName>
        <fullName evidence="2">Uncharacterized protein</fullName>
    </submittedName>
</protein>
<evidence type="ECO:0000313" key="3">
    <source>
        <dbReference type="Proteomes" id="UP000507222"/>
    </source>
</evidence>
<accession>A0A6J5UMS3</accession>
<feature type="compositionally biased region" description="Basic and acidic residues" evidence="1">
    <location>
        <begin position="78"/>
        <end position="92"/>
    </location>
</feature>
<name>A0A6J5UMS3_PRUAR</name>
<reference evidence="2 3" key="1">
    <citation type="submission" date="2020-05" db="EMBL/GenBank/DDBJ databases">
        <authorList>
            <person name="Campoy J."/>
            <person name="Schneeberger K."/>
            <person name="Spophaly S."/>
        </authorList>
    </citation>
    <scope>NUCLEOTIDE SEQUENCE [LARGE SCALE GENOMIC DNA]</scope>
    <source>
        <strain evidence="2">PruArmRojPasFocal</strain>
    </source>
</reference>
<organism evidence="2 3">
    <name type="scientific">Prunus armeniaca</name>
    <name type="common">Apricot</name>
    <name type="synonym">Armeniaca vulgaris</name>
    <dbReference type="NCBI Taxonomy" id="36596"/>
    <lineage>
        <taxon>Eukaryota</taxon>
        <taxon>Viridiplantae</taxon>
        <taxon>Streptophyta</taxon>
        <taxon>Embryophyta</taxon>
        <taxon>Tracheophyta</taxon>
        <taxon>Spermatophyta</taxon>
        <taxon>Magnoliopsida</taxon>
        <taxon>eudicotyledons</taxon>
        <taxon>Gunneridae</taxon>
        <taxon>Pentapetalae</taxon>
        <taxon>rosids</taxon>
        <taxon>fabids</taxon>
        <taxon>Rosales</taxon>
        <taxon>Rosaceae</taxon>
        <taxon>Amygdaloideae</taxon>
        <taxon>Amygdaleae</taxon>
        <taxon>Prunus</taxon>
    </lineage>
</organism>
<sequence length="101" mass="11776">MCRIAEEGERRHQRVRRRRWLPEYSRSTQPFPLSVDWSMPSALPRTLPTTAKSCASLSLSLSLSLPLRFHYSSAASASEEHLEPTSTRDQHRQPFLQERKR</sequence>
<feature type="region of interest" description="Disordered" evidence="1">
    <location>
        <begin position="76"/>
        <end position="101"/>
    </location>
</feature>
<proteinExistence type="predicted"/>